<dbReference type="KEGG" id="tsu:Tresu_1766"/>
<proteinExistence type="predicted"/>
<reference evidence="2" key="2">
    <citation type="submission" date="2011-04" db="EMBL/GenBank/DDBJ databases">
        <title>The complete genome of chromosome of Treponema succinifaciens DSM 2489.</title>
        <authorList>
            <person name="Lucas S."/>
            <person name="Copeland A."/>
            <person name="Lapidus A."/>
            <person name="Bruce D."/>
            <person name="Goodwin L."/>
            <person name="Pitluck S."/>
            <person name="Peters L."/>
            <person name="Kyrpides N."/>
            <person name="Mavromatis K."/>
            <person name="Ivanova N."/>
            <person name="Ovchinnikova G."/>
            <person name="Teshima H."/>
            <person name="Detter J.C."/>
            <person name="Tapia R."/>
            <person name="Han C."/>
            <person name="Land M."/>
            <person name="Hauser L."/>
            <person name="Markowitz V."/>
            <person name="Cheng J.-F."/>
            <person name="Hugenholtz P."/>
            <person name="Woyke T."/>
            <person name="Wu D."/>
            <person name="Gronow S."/>
            <person name="Wellnitz S."/>
            <person name="Brambilla E."/>
            <person name="Klenk H.-P."/>
            <person name="Eisen J.A."/>
        </authorList>
    </citation>
    <scope>NUCLEOTIDE SEQUENCE [LARGE SCALE GENOMIC DNA]</scope>
    <source>
        <strain evidence="2">ATCC 33096 / DSM 2489 / 6091</strain>
    </source>
</reference>
<sequence length="105" mass="12800">MRYVIEWEDFDGSGYCLKYCSRKKIDNRKWFYSEEGELSEIMVFNSKEKAIRVKKRIEKQFCIILRIRKISNDTAKRMNEELYFKYILYSCKKIENELTLTNGQL</sequence>
<dbReference type="EMBL" id="CP002631">
    <property type="protein sequence ID" value="AEB14657.1"/>
    <property type="molecule type" value="Genomic_DNA"/>
</dbReference>
<evidence type="ECO:0000313" key="1">
    <source>
        <dbReference type="EMBL" id="AEB14657.1"/>
    </source>
</evidence>
<evidence type="ECO:0000313" key="2">
    <source>
        <dbReference type="Proteomes" id="UP000006852"/>
    </source>
</evidence>
<dbReference type="Proteomes" id="UP000006852">
    <property type="component" value="Chromosome"/>
</dbReference>
<gene>
    <name evidence="1" type="ordered locus">Tresu_1766</name>
</gene>
<dbReference type="AlphaFoldDB" id="F2NT66"/>
<dbReference type="STRING" id="869209.Tresu_1766"/>
<organism evidence="1 2">
    <name type="scientific">Treponema succinifaciens (strain ATCC 33096 / DSM 2489 / 6091)</name>
    <dbReference type="NCBI Taxonomy" id="869209"/>
    <lineage>
        <taxon>Bacteria</taxon>
        <taxon>Pseudomonadati</taxon>
        <taxon>Spirochaetota</taxon>
        <taxon>Spirochaetia</taxon>
        <taxon>Spirochaetales</taxon>
        <taxon>Treponemataceae</taxon>
        <taxon>Treponema</taxon>
    </lineage>
</organism>
<dbReference type="GeneID" id="302998909"/>
<dbReference type="HOGENOM" id="CLU_2235398_0_0_12"/>
<keyword evidence="2" id="KW-1185">Reference proteome</keyword>
<reference evidence="1 2" key="1">
    <citation type="journal article" date="2011" name="Stand. Genomic Sci.">
        <title>Complete genome sequence of Treponema succinifaciens type strain (6091).</title>
        <authorList>
            <person name="Han C."/>
            <person name="Gronow S."/>
            <person name="Teshima H."/>
            <person name="Lapidus A."/>
            <person name="Nolan M."/>
            <person name="Lucas S."/>
            <person name="Hammon N."/>
            <person name="Deshpande S."/>
            <person name="Cheng J.F."/>
            <person name="Zeytun A."/>
            <person name="Tapia R."/>
            <person name="Goodwin L."/>
            <person name="Pitluck S."/>
            <person name="Liolios K."/>
            <person name="Pagani I."/>
            <person name="Ivanova N."/>
            <person name="Mavromatis K."/>
            <person name="Mikhailova N."/>
            <person name="Huntemann M."/>
            <person name="Pati A."/>
            <person name="Chen A."/>
            <person name="Palaniappan K."/>
            <person name="Land M."/>
            <person name="Hauser L."/>
            <person name="Brambilla E.M."/>
            <person name="Rohde M."/>
            <person name="Goker M."/>
            <person name="Woyke T."/>
            <person name="Bristow J."/>
            <person name="Eisen J.A."/>
            <person name="Markowitz V."/>
            <person name="Hugenholtz P."/>
            <person name="Kyrpides N.C."/>
            <person name="Klenk H.P."/>
            <person name="Detter J.C."/>
        </authorList>
    </citation>
    <scope>NUCLEOTIDE SEQUENCE [LARGE SCALE GENOMIC DNA]</scope>
    <source>
        <strain evidence="2">ATCC 33096 / DSM 2489 / 6091</strain>
    </source>
</reference>
<dbReference type="RefSeq" id="WP_013701938.1">
    <property type="nucleotide sequence ID" value="NC_015385.1"/>
</dbReference>
<protein>
    <submittedName>
        <fullName evidence="1">Uncharacterized protein</fullName>
    </submittedName>
</protein>
<name>F2NT66_TRES6</name>
<accession>F2NT66</accession>